<dbReference type="InterPro" id="IPR036390">
    <property type="entry name" value="WH_DNA-bd_sf"/>
</dbReference>
<evidence type="ECO:0000256" key="1">
    <source>
        <dbReference type="ARBA" id="ARBA00005384"/>
    </source>
</evidence>
<dbReference type="OrthoDB" id="9808770at2"/>
<sequence length="491" mass="53701">MYLELDGEGPRYAQLLRALKSSVLAGRYAAGAKLPATRVLASDLGLSRNTVLAAYEQLRAEGFIEGRIGSGCYVAQIAAPVAVRSRPTRALPASALSRRGRRGLALYDRAIPGRQHKGLRYNLQYGLPLTNPALTSAWRRELNLAAAHAELDYPDAQGLLALRAAVCDYLARRRGINAAPEDVLIVSGSQQGFSLAAQVLLDEDDTVVLEDPNYQGARQVFQAFGARISGCRVDGDGLVPGALPTLAPKLLVVTPSHQFPTGAVLSLPRRMELLDYAAQKNCWIIEDDYDGEFRYDARPLAALKSLDRHDRVIYVGTFSKTLFPSLRIGYMLLPPGLRDAFIAAKWLDDRGCPAIEQAALARLIGSGAFERHLRQIAVELKQRRAILIAAIRRHVGDQLELADSSAGMHALAWLPQLDRIALQRLMQRASELGLGLYPVDPYYLRRPTRCGLLLGYAGLPPADLEAAMILLGRCLREVRVVEPATLDEVCA</sequence>
<dbReference type="InterPro" id="IPR051446">
    <property type="entry name" value="HTH_trans_reg/aminotransferase"/>
</dbReference>
<dbReference type="PANTHER" id="PTHR46577">
    <property type="entry name" value="HTH-TYPE TRANSCRIPTIONAL REGULATORY PROTEIN GABR"/>
    <property type="match status" value="1"/>
</dbReference>
<evidence type="ECO:0000259" key="6">
    <source>
        <dbReference type="PROSITE" id="PS50949"/>
    </source>
</evidence>
<dbReference type="RefSeq" id="WP_129834779.1">
    <property type="nucleotide sequence ID" value="NZ_CP035704.1"/>
</dbReference>
<dbReference type="Pfam" id="PF00155">
    <property type="entry name" value="Aminotran_1_2"/>
    <property type="match status" value="1"/>
</dbReference>
<evidence type="ECO:0000256" key="4">
    <source>
        <dbReference type="ARBA" id="ARBA00023125"/>
    </source>
</evidence>
<proteinExistence type="inferred from homology"/>
<dbReference type="GO" id="GO:0003700">
    <property type="term" value="F:DNA-binding transcription factor activity"/>
    <property type="evidence" value="ECO:0007669"/>
    <property type="project" value="InterPro"/>
</dbReference>
<evidence type="ECO:0000313" key="7">
    <source>
        <dbReference type="EMBL" id="QBB71609.1"/>
    </source>
</evidence>
<keyword evidence="7" id="KW-0032">Aminotransferase</keyword>
<keyword evidence="2" id="KW-0663">Pyridoxal phosphate</keyword>
<dbReference type="CDD" id="cd07377">
    <property type="entry name" value="WHTH_GntR"/>
    <property type="match status" value="1"/>
</dbReference>
<dbReference type="KEGG" id="xbc:ELE36_15285"/>
<evidence type="ECO:0000256" key="5">
    <source>
        <dbReference type="ARBA" id="ARBA00023163"/>
    </source>
</evidence>
<dbReference type="InterPro" id="IPR000524">
    <property type="entry name" value="Tscrpt_reg_HTH_GntR"/>
</dbReference>
<reference evidence="7 8" key="1">
    <citation type="submission" date="2019-01" db="EMBL/GenBank/DDBJ databases">
        <title>Pseudolysobacter antarctica gen. nov., sp. nov., isolated from Fildes Peninsula, Antarctica.</title>
        <authorList>
            <person name="Wei Z."/>
            <person name="Peng F."/>
        </authorList>
    </citation>
    <scope>NUCLEOTIDE SEQUENCE [LARGE SCALE GENOMIC DNA]</scope>
    <source>
        <strain evidence="7 8">AQ6-296</strain>
    </source>
</reference>
<dbReference type="GO" id="GO:0030170">
    <property type="term" value="F:pyridoxal phosphate binding"/>
    <property type="evidence" value="ECO:0007669"/>
    <property type="project" value="InterPro"/>
</dbReference>
<dbReference type="InterPro" id="IPR004839">
    <property type="entry name" value="Aminotransferase_I/II_large"/>
</dbReference>
<keyword evidence="5" id="KW-0804">Transcription</keyword>
<dbReference type="InterPro" id="IPR015421">
    <property type="entry name" value="PyrdxlP-dep_Trfase_major"/>
</dbReference>
<dbReference type="SMART" id="SM00345">
    <property type="entry name" value="HTH_GNTR"/>
    <property type="match status" value="1"/>
</dbReference>
<dbReference type="Gene3D" id="1.10.10.10">
    <property type="entry name" value="Winged helix-like DNA-binding domain superfamily/Winged helix DNA-binding domain"/>
    <property type="match status" value="1"/>
</dbReference>
<dbReference type="SUPFAM" id="SSF46785">
    <property type="entry name" value="Winged helix' DNA-binding domain"/>
    <property type="match status" value="1"/>
</dbReference>
<evidence type="ECO:0000256" key="2">
    <source>
        <dbReference type="ARBA" id="ARBA00022898"/>
    </source>
</evidence>
<dbReference type="EMBL" id="CP035704">
    <property type="protein sequence ID" value="QBB71609.1"/>
    <property type="molecule type" value="Genomic_DNA"/>
</dbReference>
<keyword evidence="4" id="KW-0238">DNA-binding</keyword>
<organism evidence="7 8">
    <name type="scientific">Pseudolysobacter antarcticus</name>
    <dbReference type="NCBI Taxonomy" id="2511995"/>
    <lineage>
        <taxon>Bacteria</taxon>
        <taxon>Pseudomonadati</taxon>
        <taxon>Pseudomonadota</taxon>
        <taxon>Gammaproteobacteria</taxon>
        <taxon>Lysobacterales</taxon>
        <taxon>Rhodanobacteraceae</taxon>
        <taxon>Pseudolysobacter</taxon>
    </lineage>
</organism>
<dbReference type="PRINTS" id="PR00035">
    <property type="entry name" value="HTHGNTR"/>
</dbReference>
<dbReference type="Proteomes" id="UP000291562">
    <property type="component" value="Chromosome"/>
</dbReference>
<dbReference type="Gene3D" id="3.40.640.10">
    <property type="entry name" value="Type I PLP-dependent aspartate aminotransferase-like (Major domain)"/>
    <property type="match status" value="1"/>
</dbReference>
<dbReference type="CDD" id="cd00609">
    <property type="entry name" value="AAT_like"/>
    <property type="match status" value="1"/>
</dbReference>
<name>A0A411HM58_9GAMM</name>
<protein>
    <submittedName>
        <fullName evidence="7">PLP-dependent aminotransferase family protein</fullName>
    </submittedName>
</protein>
<keyword evidence="7" id="KW-0808">Transferase</keyword>
<dbReference type="PROSITE" id="PS50949">
    <property type="entry name" value="HTH_GNTR"/>
    <property type="match status" value="1"/>
</dbReference>
<comment type="similarity">
    <text evidence="1">In the C-terminal section; belongs to the class-I pyridoxal-phosphate-dependent aminotransferase family.</text>
</comment>
<dbReference type="PANTHER" id="PTHR46577:SF1">
    <property type="entry name" value="HTH-TYPE TRANSCRIPTIONAL REGULATORY PROTEIN GABR"/>
    <property type="match status" value="1"/>
</dbReference>
<keyword evidence="8" id="KW-1185">Reference proteome</keyword>
<feature type="domain" description="HTH gntR-type" evidence="6">
    <location>
        <begin position="9"/>
        <end position="77"/>
    </location>
</feature>
<dbReference type="GO" id="GO:0003677">
    <property type="term" value="F:DNA binding"/>
    <property type="evidence" value="ECO:0007669"/>
    <property type="project" value="UniProtKB-KW"/>
</dbReference>
<dbReference type="AlphaFoldDB" id="A0A411HM58"/>
<keyword evidence="3" id="KW-0805">Transcription regulation</keyword>
<dbReference type="Pfam" id="PF00392">
    <property type="entry name" value="GntR"/>
    <property type="match status" value="1"/>
</dbReference>
<dbReference type="SUPFAM" id="SSF53383">
    <property type="entry name" value="PLP-dependent transferases"/>
    <property type="match status" value="1"/>
</dbReference>
<dbReference type="InterPro" id="IPR015424">
    <property type="entry name" value="PyrdxlP-dep_Trfase"/>
</dbReference>
<evidence type="ECO:0000313" key="8">
    <source>
        <dbReference type="Proteomes" id="UP000291562"/>
    </source>
</evidence>
<dbReference type="GO" id="GO:0008483">
    <property type="term" value="F:transaminase activity"/>
    <property type="evidence" value="ECO:0007669"/>
    <property type="project" value="UniProtKB-KW"/>
</dbReference>
<accession>A0A411HM58</accession>
<evidence type="ECO:0000256" key="3">
    <source>
        <dbReference type="ARBA" id="ARBA00023015"/>
    </source>
</evidence>
<gene>
    <name evidence="7" type="ORF">ELE36_15285</name>
</gene>
<dbReference type="InterPro" id="IPR036388">
    <property type="entry name" value="WH-like_DNA-bd_sf"/>
</dbReference>